<comment type="subcellular location">
    <subcellularLocation>
        <location evidence="1">Cytoplasm</location>
        <location evidence="1">Cytosol</location>
    </subcellularLocation>
</comment>
<evidence type="ECO:0000313" key="14">
    <source>
        <dbReference type="EMBL" id="CAG7838645.1"/>
    </source>
</evidence>
<comment type="function">
    <text evidence="12">Decarboxylates ethylmalonyl-CoA, a potentially toxic metabolite, to form butyryl-CoA, suggesting it might be involved in metabolite proofreading. Acts preferentially on (S)-ethylmalonyl-CoA but also has some activity on the (R)-isomer. Also has methylmalonyl-CoA decarboxylase activity at lower level.</text>
</comment>
<evidence type="ECO:0000256" key="8">
    <source>
        <dbReference type="ARBA" id="ARBA00039903"/>
    </source>
</evidence>
<gene>
    <name evidence="14" type="ORF">AFUS01_LOCUS47590</name>
</gene>
<evidence type="ECO:0000313" key="15">
    <source>
        <dbReference type="Proteomes" id="UP000708208"/>
    </source>
</evidence>
<dbReference type="PANTHER" id="PTHR11941">
    <property type="entry name" value="ENOYL-COA HYDRATASE-RELATED"/>
    <property type="match status" value="1"/>
</dbReference>
<evidence type="ECO:0000256" key="11">
    <source>
        <dbReference type="ARBA" id="ARBA00047446"/>
    </source>
</evidence>
<dbReference type="GO" id="GO:0006635">
    <property type="term" value="P:fatty acid beta-oxidation"/>
    <property type="evidence" value="ECO:0007669"/>
    <property type="project" value="TreeGrafter"/>
</dbReference>
<keyword evidence="15" id="KW-1185">Reference proteome</keyword>
<sequence length="279" mass="30892">MSSSAEIEPLDASYLTEPNLEDVKRQLGIYEGGRIKLTKDEDSGVAYLCIDHAEKKNCFSGKMMVDFNDAVAELEKWETGKGLILYSSGDLFCSGSFLNVVKQLTDDPNHGYRASCLMHDSVQRLRNLPLVSVAIVQGKSIGGGGEIMLSTDFRLFTQNTLVAYVQAKMGITTAWGAGMFLKQKVGHSKALDYILTGRKILTEEALAVGLADGIVNHETRLDDALTWLNARIQHLPTSLVRAQKRNILATSFLEERQVLGSLWGRPSHLNALNQNYKHY</sequence>
<evidence type="ECO:0000256" key="12">
    <source>
        <dbReference type="ARBA" id="ARBA00056546"/>
    </source>
</evidence>
<evidence type="ECO:0000256" key="7">
    <source>
        <dbReference type="ARBA" id="ARBA00038883"/>
    </source>
</evidence>
<proteinExistence type="inferred from homology"/>
<dbReference type="AlphaFoldDB" id="A0A8J2LUT5"/>
<dbReference type="Pfam" id="PF00378">
    <property type="entry name" value="ECH_1"/>
    <property type="match status" value="1"/>
</dbReference>
<evidence type="ECO:0000256" key="4">
    <source>
        <dbReference type="ARBA" id="ARBA00023239"/>
    </source>
</evidence>
<evidence type="ECO:0000256" key="10">
    <source>
        <dbReference type="ARBA" id="ARBA00042182"/>
    </source>
</evidence>
<organism evidence="14 15">
    <name type="scientific">Allacma fusca</name>
    <dbReference type="NCBI Taxonomy" id="39272"/>
    <lineage>
        <taxon>Eukaryota</taxon>
        <taxon>Metazoa</taxon>
        <taxon>Ecdysozoa</taxon>
        <taxon>Arthropoda</taxon>
        <taxon>Hexapoda</taxon>
        <taxon>Collembola</taxon>
        <taxon>Symphypleona</taxon>
        <taxon>Sminthuridae</taxon>
        <taxon>Allacma</taxon>
    </lineage>
</organism>
<evidence type="ECO:0000256" key="13">
    <source>
        <dbReference type="RuleBase" id="RU003707"/>
    </source>
</evidence>
<evidence type="ECO:0000256" key="2">
    <source>
        <dbReference type="ARBA" id="ARBA00005254"/>
    </source>
</evidence>
<keyword evidence="3" id="KW-0963">Cytoplasm</keyword>
<evidence type="ECO:0000256" key="6">
    <source>
        <dbReference type="ARBA" id="ARBA00036541"/>
    </source>
</evidence>
<dbReference type="InterPro" id="IPR018376">
    <property type="entry name" value="Enoyl-CoA_hyd/isom_CS"/>
</dbReference>
<keyword evidence="4" id="KW-0456">Lyase</keyword>
<evidence type="ECO:0000256" key="5">
    <source>
        <dbReference type="ARBA" id="ARBA00036343"/>
    </source>
</evidence>
<evidence type="ECO:0000256" key="1">
    <source>
        <dbReference type="ARBA" id="ARBA00004514"/>
    </source>
</evidence>
<comment type="similarity">
    <text evidence="2 13">Belongs to the enoyl-CoA hydratase/isomerase family.</text>
</comment>
<dbReference type="GO" id="GO:0004492">
    <property type="term" value="F:methyl/ethyl malonyl-CoA decarboxylase activity"/>
    <property type="evidence" value="ECO:0007669"/>
    <property type="project" value="UniProtKB-EC"/>
</dbReference>
<dbReference type="EMBL" id="CAJVCH010571831">
    <property type="protein sequence ID" value="CAG7838645.1"/>
    <property type="molecule type" value="Genomic_DNA"/>
</dbReference>
<dbReference type="CDD" id="cd06558">
    <property type="entry name" value="crotonase-like"/>
    <property type="match status" value="1"/>
</dbReference>
<dbReference type="Proteomes" id="UP000708208">
    <property type="component" value="Unassembled WGS sequence"/>
</dbReference>
<dbReference type="InterPro" id="IPR001753">
    <property type="entry name" value="Enoyl-CoA_hydra/iso"/>
</dbReference>
<evidence type="ECO:0000256" key="3">
    <source>
        <dbReference type="ARBA" id="ARBA00022490"/>
    </source>
</evidence>
<dbReference type="PROSITE" id="PS00166">
    <property type="entry name" value="ENOYL_COA_HYDRATASE"/>
    <property type="match status" value="1"/>
</dbReference>
<comment type="catalytic activity">
    <reaction evidence="6">
        <text>(2R)-ethylmalonyl-CoA + H(+) = butanoyl-CoA + CO2</text>
        <dbReference type="Rhea" id="RHEA:59540"/>
        <dbReference type="ChEBI" id="CHEBI:15378"/>
        <dbReference type="ChEBI" id="CHEBI:16526"/>
        <dbReference type="ChEBI" id="CHEBI:57371"/>
        <dbReference type="ChEBI" id="CHEBI:85316"/>
        <dbReference type="EC" id="4.1.1.94"/>
    </reaction>
    <physiologicalReaction direction="left-to-right" evidence="6">
        <dbReference type="Rhea" id="RHEA:59541"/>
    </physiologicalReaction>
</comment>
<comment type="caution">
    <text evidence="14">The sequence shown here is derived from an EMBL/GenBank/DDBJ whole genome shotgun (WGS) entry which is preliminary data.</text>
</comment>
<reference evidence="14" key="1">
    <citation type="submission" date="2021-06" db="EMBL/GenBank/DDBJ databases">
        <authorList>
            <person name="Hodson N. C."/>
            <person name="Mongue J. A."/>
            <person name="Jaron S. K."/>
        </authorList>
    </citation>
    <scope>NUCLEOTIDE SEQUENCE</scope>
</reference>
<dbReference type="GO" id="GO:0005829">
    <property type="term" value="C:cytosol"/>
    <property type="evidence" value="ECO:0007669"/>
    <property type="project" value="UniProtKB-SubCell"/>
</dbReference>
<accession>A0A8J2LUT5</accession>
<protein>
    <recommendedName>
        <fullName evidence="8">Ethylmalonyl-CoA decarboxylase</fullName>
        <ecNumber evidence="7">4.1.1.94</ecNumber>
    </recommendedName>
    <alternativeName>
        <fullName evidence="10">Enoyl-CoA hydratase domain-containing protein 1</fullName>
    </alternativeName>
    <alternativeName>
        <fullName evidence="9">Methylmalonyl-CoA decarboxylase</fullName>
    </alternativeName>
</protein>
<dbReference type="EC" id="4.1.1.94" evidence="7"/>
<evidence type="ECO:0000256" key="9">
    <source>
        <dbReference type="ARBA" id="ARBA00042052"/>
    </source>
</evidence>
<dbReference type="PANTHER" id="PTHR11941:SF27">
    <property type="entry name" value="ETHYLMALONYL-COA DECARBOXYLASE"/>
    <property type="match status" value="1"/>
</dbReference>
<comment type="catalytic activity">
    <reaction evidence="5">
        <text>(2S)-ethylmalonyl-CoA + H(+) = butanoyl-CoA + CO2</text>
        <dbReference type="Rhea" id="RHEA:32131"/>
        <dbReference type="ChEBI" id="CHEBI:15378"/>
        <dbReference type="ChEBI" id="CHEBI:16526"/>
        <dbReference type="ChEBI" id="CHEBI:57371"/>
        <dbReference type="ChEBI" id="CHEBI:60909"/>
        <dbReference type="EC" id="4.1.1.94"/>
    </reaction>
    <physiologicalReaction direction="left-to-right" evidence="5">
        <dbReference type="Rhea" id="RHEA:32132"/>
    </physiologicalReaction>
</comment>
<dbReference type="OrthoDB" id="448450at2759"/>
<comment type="catalytic activity">
    <reaction evidence="11">
        <text>(S)-methylmalonyl-CoA + H(+) = propanoyl-CoA + CO2</text>
        <dbReference type="Rhea" id="RHEA:61340"/>
        <dbReference type="ChEBI" id="CHEBI:15378"/>
        <dbReference type="ChEBI" id="CHEBI:16526"/>
        <dbReference type="ChEBI" id="CHEBI:57327"/>
        <dbReference type="ChEBI" id="CHEBI:57392"/>
        <dbReference type="EC" id="4.1.1.94"/>
    </reaction>
    <physiologicalReaction direction="left-to-right" evidence="11">
        <dbReference type="Rhea" id="RHEA:61341"/>
    </physiologicalReaction>
</comment>
<name>A0A8J2LUT5_9HEXA</name>